<evidence type="ECO:0000256" key="4">
    <source>
        <dbReference type="ARBA" id="ARBA00022692"/>
    </source>
</evidence>
<evidence type="ECO:0000259" key="8">
    <source>
        <dbReference type="Pfam" id="PF00535"/>
    </source>
</evidence>
<dbReference type="InterPro" id="IPR001173">
    <property type="entry name" value="Glyco_trans_2-like"/>
</dbReference>
<evidence type="ECO:0000256" key="2">
    <source>
        <dbReference type="ARBA" id="ARBA00022676"/>
    </source>
</evidence>
<keyword evidence="5 7" id="KW-1133">Transmembrane helix</keyword>
<reference evidence="9" key="1">
    <citation type="submission" date="2023-05" db="EMBL/GenBank/DDBJ databases">
        <title>Whole genome sequence of Commensalibacter sp.</title>
        <authorList>
            <person name="Charoenyingcharoen P."/>
            <person name="Yukphan P."/>
        </authorList>
    </citation>
    <scope>NUCLEOTIDE SEQUENCE</scope>
    <source>
        <strain evidence="9">TBRC 10068</strain>
    </source>
</reference>
<evidence type="ECO:0000256" key="5">
    <source>
        <dbReference type="ARBA" id="ARBA00022989"/>
    </source>
</evidence>
<evidence type="ECO:0000256" key="6">
    <source>
        <dbReference type="ARBA" id="ARBA00023136"/>
    </source>
</evidence>
<evidence type="ECO:0000256" key="3">
    <source>
        <dbReference type="ARBA" id="ARBA00022679"/>
    </source>
</evidence>
<keyword evidence="4 7" id="KW-0812">Transmembrane</keyword>
<dbReference type="RefSeq" id="WP_281462990.1">
    <property type="nucleotide sequence ID" value="NZ_JASBAN010000001.1"/>
</dbReference>
<feature type="domain" description="Glycosyltransferase 2-like" evidence="8">
    <location>
        <begin position="21"/>
        <end position="159"/>
    </location>
</feature>
<feature type="transmembrane region" description="Helical" evidence="7">
    <location>
        <begin position="250"/>
        <end position="271"/>
    </location>
</feature>
<keyword evidence="2 9" id="KW-0328">Glycosyltransferase</keyword>
<proteinExistence type="predicted"/>
<evidence type="ECO:0000313" key="9">
    <source>
        <dbReference type="EMBL" id="MDI2113383.1"/>
    </source>
</evidence>
<dbReference type="PANTHER" id="PTHR48090:SF1">
    <property type="entry name" value="PROPHAGE BACTOPRENOL GLUCOSYL TRANSFERASE HOMOLOG"/>
    <property type="match status" value="1"/>
</dbReference>
<dbReference type="InterPro" id="IPR050256">
    <property type="entry name" value="Glycosyltransferase_2"/>
</dbReference>
<evidence type="ECO:0000313" key="10">
    <source>
        <dbReference type="Proteomes" id="UP001431775"/>
    </source>
</evidence>
<dbReference type="Proteomes" id="UP001431775">
    <property type="component" value="Unassembled WGS sequence"/>
</dbReference>
<keyword evidence="10" id="KW-1185">Reference proteome</keyword>
<organism evidence="9 10">
    <name type="scientific">Commensalibacter nepenthis</name>
    <dbReference type="NCBI Taxonomy" id="3043872"/>
    <lineage>
        <taxon>Bacteria</taxon>
        <taxon>Pseudomonadati</taxon>
        <taxon>Pseudomonadota</taxon>
        <taxon>Alphaproteobacteria</taxon>
        <taxon>Acetobacterales</taxon>
        <taxon>Acetobacteraceae</taxon>
    </lineage>
</organism>
<keyword evidence="3 9" id="KW-0808">Transferase</keyword>
<dbReference type="EC" id="2.4.-.-" evidence="9"/>
<dbReference type="InterPro" id="IPR029044">
    <property type="entry name" value="Nucleotide-diphossugar_trans"/>
</dbReference>
<dbReference type="Pfam" id="PF00535">
    <property type="entry name" value="Glycos_transf_2"/>
    <property type="match status" value="1"/>
</dbReference>
<name>A0ABT6Q8Z2_9PROT</name>
<protein>
    <submittedName>
        <fullName evidence="9">Glycosyltransferase family 2 protein</fullName>
        <ecNumber evidence="9">2.4.-.-</ecNumber>
    </submittedName>
</protein>
<sequence length="334" mass="37754">MNNQILSDKNLQIRETIPSLTIVVPCYNEAEAFIYCVQALKAIITDLVSRQKIQQNSHILFVDDGSKDNTWLQITEAAKQSHYVQGLKLSRNRGHQTALIAGLSVVETDICISIDADLQDDTKCIEQMVDKYMLGNEIVYGVRNNRSSDSFFKRNTANIFYGSMSAMGVNQIENHADYRLLSKRALAALLEFKEQNLYIRGLIPLLGFNSDKVFYTREERVAGESKYPLKKMLGVAIEGVTSLTVTPLRLICALGFLTCFFSFLAIIYILIAKFTGQVIEGWSSVIISIFFLSGVQLLSLGVIGEYIGKIYMETKRRPKFFIDEKTNIKLGHWE</sequence>
<gene>
    <name evidence="9" type="ORF">QJV33_08875</name>
</gene>
<feature type="transmembrane region" description="Helical" evidence="7">
    <location>
        <begin position="283"/>
        <end position="307"/>
    </location>
</feature>
<keyword evidence="6 7" id="KW-0472">Membrane</keyword>
<dbReference type="CDD" id="cd04187">
    <property type="entry name" value="DPM1_like_bac"/>
    <property type="match status" value="1"/>
</dbReference>
<dbReference type="SUPFAM" id="SSF53448">
    <property type="entry name" value="Nucleotide-diphospho-sugar transferases"/>
    <property type="match status" value="1"/>
</dbReference>
<dbReference type="GO" id="GO:0016757">
    <property type="term" value="F:glycosyltransferase activity"/>
    <property type="evidence" value="ECO:0007669"/>
    <property type="project" value="UniProtKB-KW"/>
</dbReference>
<dbReference type="Gene3D" id="3.90.550.10">
    <property type="entry name" value="Spore Coat Polysaccharide Biosynthesis Protein SpsA, Chain A"/>
    <property type="match status" value="1"/>
</dbReference>
<comment type="subcellular location">
    <subcellularLocation>
        <location evidence="1">Membrane</location>
        <topology evidence="1">Multi-pass membrane protein</topology>
    </subcellularLocation>
</comment>
<evidence type="ECO:0000256" key="1">
    <source>
        <dbReference type="ARBA" id="ARBA00004141"/>
    </source>
</evidence>
<evidence type="ECO:0000256" key="7">
    <source>
        <dbReference type="SAM" id="Phobius"/>
    </source>
</evidence>
<comment type="caution">
    <text evidence="9">The sequence shown here is derived from an EMBL/GenBank/DDBJ whole genome shotgun (WGS) entry which is preliminary data.</text>
</comment>
<dbReference type="EMBL" id="JASBAN010000001">
    <property type="protein sequence ID" value="MDI2113383.1"/>
    <property type="molecule type" value="Genomic_DNA"/>
</dbReference>
<dbReference type="PANTHER" id="PTHR48090">
    <property type="entry name" value="UNDECAPRENYL-PHOSPHATE 4-DEOXY-4-FORMAMIDO-L-ARABINOSE TRANSFERASE-RELATED"/>
    <property type="match status" value="1"/>
</dbReference>
<accession>A0ABT6Q8Z2</accession>